<reference evidence="2 3" key="1">
    <citation type="submission" date="2016-09" db="EMBL/GenBank/DDBJ databases">
        <title>Draft genome sequence of the soil isolate, Lysinibacillus fusiformis M5, a potential hypoxanthine producer.</title>
        <authorList>
            <person name="Gallegos-Monterrosa R."/>
            <person name="Maroti G."/>
            <person name="Balint B."/>
            <person name="Kovacs A.T."/>
        </authorList>
    </citation>
    <scope>NUCLEOTIDE SEQUENCE [LARGE SCALE GENOMIC DNA]</scope>
    <source>
        <strain evidence="2 3">M5</strain>
    </source>
</reference>
<dbReference type="InterPro" id="IPR021354">
    <property type="entry name" value="DUF2975"/>
</dbReference>
<organism evidence="2 3">
    <name type="scientific">Lysinibacillus fusiformis</name>
    <dbReference type="NCBI Taxonomy" id="28031"/>
    <lineage>
        <taxon>Bacteria</taxon>
        <taxon>Bacillati</taxon>
        <taxon>Bacillota</taxon>
        <taxon>Bacilli</taxon>
        <taxon>Bacillales</taxon>
        <taxon>Bacillaceae</taxon>
        <taxon>Lysinibacillus</taxon>
    </lineage>
</organism>
<feature type="transmembrane region" description="Helical" evidence="1">
    <location>
        <begin position="9"/>
        <end position="29"/>
    </location>
</feature>
<keyword evidence="1" id="KW-1133">Transmembrane helix</keyword>
<evidence type="ECO:0008006" key="4">
    <source>
        <dbReference type="Google" id="ProtNLM"/>
    </source>
</evidence>
<feature type="transmembrane region" description="Helical" evidence="1">
    <location>
        <begin position="96"/>
        <end position="117"/>
    </location>
</feature>
<accession>A0A1E4R6H0</accession>
<dbReference type="Pfam" id="PF11188">
    <property type="entry name" value="DUF2975"/>
    <property type="match status" value="1"/>
</dbReference>
<dbReference type="RefSeq" id="WP_069481094.1">
    <property type="nucleotide sequence ID" value="NZ_KV766182.1"/>
</dbReference>
<dbReference type="EMBL" id="MECQ01000001">
    <property type="protein sequence ID" value="ODV56077.1"/>
    <property type="molecule type" value="Genomic_DNA"/>
</dbReference>
<evidence type="ECO:0000256" key="1">
    <source>
        <dbReference type="SAM" id="Phobius"/>
    </source>
</evidence>
<evidence type="ECO:0000313" key="3">
    <source>
        <dbReference type="Proteomes" id="UP000094784"/>
    </source>
</evidence>
<keyword evidence="1" id="KW-0472">Membrane</keyword>
<keyword evidence="1" id="KW-0812">Transmembrane</keyword>
<proteinExistence type="predicted"/>
<protein>
    <recommendedName>
        <fullName evidence="4">DUF2975 domain-containing protein</fullName>
    </recommendedName>
</protein>
<feature type="transmembrane region" description="Helical" evidence="1">
    <location>
        <begin position="49"/>
        <end position="70"/>
    </location>
</feature>
<dbReference type="AlphaFoldDB" id="A0A1E4R6H0"/>
<name>A0A1E4R6H0_9BACI</name>
<gene>
    <name evidence="2" type="ORF">BG258_09255</name>
</gene>
<evidence type="ECO:0000313" key="2">
    <source>
        <dbReference type="EMBL" id="ODV56077.1"/>
    </source>
</evidence>
<feature type="transmembrane region" description="Helical" evidence="1">
    <location>
        <begin position="123"/>
        <end position="145"/>
    </location>
</feature>
<dbReference type="OrthoDB" id="1100174at2"/>
<dbReference type="Proteomes" id="UP000094784">
    <property type="component" value="Unassembled WGS sequence"/>
</dbReference>
<comment type="caution">
    <text evidence="2">The sequence shown here is derived from an EMBL/GenBank/DDBJ whole genome shotgun (WGS) entry which is preliminary data.</text>
</comment>
<sequence>MKRQQGTTFFLKIVLILMAIPVCAVGIIWLPDMVQRDAAAHPETAYLSYLFFIYTYTLCIPYLMALYQAYRLLTNIDQNKAFSDSSVRVLKKIKQCAMTIVLFLLTGITLSMIFFYGKEDMTGIIMMALISIFVSSTIAIFAAVLHRLLQKTVELQSENELTV</sequence>